<dbReference type="AlphaFoldDB" id="A0A6N6RF52"/>
<comment type="caution">
    <text evidence="1">The sequence shown here is derived from an EMBL/GenBank/DDBJ whole genome shotgun (WGS) entry which is preliminary data.</text>
</comment>
<evidence type="ECO:0000313" key="2">
    <source>
        <dbReference type="Proteomes" id="UP000468650"/>
    </source>
</evidence>
<gene>
    <name evidence="1" type="ORF">F8C67_11705</name>
</gene>
<reference evidence="1 2" key="1">
    <citation type="submission" date="2019-09" db="EMBL/GenBank/DDBJ databases">
        <title>Genomes of family Cryomorphaceae.</title>
        <authorList>
            <person name="Bowman J.P."/>
        </authorList>
    </citation>
    <scope>NUCLEOTIDE SEQUENCE [LARGE SCALE GENOMIC DNA]</scope>
    <source>
        <strain evidence="1 2">LMG 25704</strain>
    </source>
</reference>
<organism evidence="1 2">
    <name type="scientific">Phaeocystidibacter luteus</name>
    <dbReference type="NCBI Taxonomy" id="911197"/>
    <lineage>
        <taxon>Bacteria</taxon>
        <taxon>Pseudomonadati</taxon>
        <taxon>Bacteroidota</taxon>
        <taxon>Flavobacteriia</taxon>
        <taxon>Flavobacteriales</taxon>
        <taxon>Phaeocystidibacteraceae</taxon>
        <taxon>Phaeocystidibacter</taxon>
    </lineage>
</organism>
<sequence length="152" mass="18143">MKLHLNQGINNLRFGMTRTKVESILGQPDKILIDPDDENELIWEYSDQKLRLTFYQNEADRLGYIRCSNSNLTIKGLQIIDKKIVDVQNQIDSDPDAWEIEEYHFFKVYFLEQYWLSLQVEYERVTVIEHGVPFKNDDEYDWPDEDDFSLVS</sequence>
<name>A0A6N6RF52_9FLAO</name>
<dbReference type="OrthoDB" id="5701146at2"/>
<dbReference type="RefSeq" id="WP_151668040.1">
    <property type="nucleotide sequence ID" value="NZ_WBVO01000010.1"/>
</dbReference>
<proteinExistence type="predicted"/>
<accession>A0A6N6RF52</accession>
<protein>
    <submittedName>
        <fullName evidence="1">Uncharacterized protein</fullName>
    </submittedName>
</protein>
<keyword evidence="2" id="KW-1185">Reference proteome</keyword>
<dbReference type="EMBL" id="WBVO01000010">
    <property type="protein sequence ID" value="KAB2807699.1"/>
    <property type="molecule type" value="Genomic_DNA"/>
</dbReference>
<dbReference type="Proteomes" id="UP000468650">
    <property type="component" value="Unassembled WGS sequence"/>
</dbReference>
<evidence type="ECO:0000313" key="1">
    <source>
        <dbReference type="EMBL" id="KAB2807699.1"/>
    </source>
</evidence>